<dbReference type="Proteomes" id="UP000323000">
    <property type="component" value="Chromosome 2"/>
</dbReference>
<evidence type="ECO:0000313" key="8">
    <source>
        <dbReference type="EMBL" id="TXG69337.1"/>
    </source>
</evidence>
<evidence type="ECO:0000256" key="4">
    <source>
        <dbReference type="ARBA" id="ARBA00022525"/>
    </source>
</evidence>
<comment type="subcellular location">
    <subcellularLocation>
        <location evidence="1 7">Secreted</location>
    </subcellularLocation>
</comment>
<dbReference type="GO" id="GO:0010052">
    <property type="term" value="P:guard cell differentiation"/>
    <property type="evidence" value="ECO:0007669"/>
    <property type="project" value="UniProtKB-UniRule"/>
</dbReference>
<evidence type="ECO:0000313" key="9">
    <source>
        <dbReference type="Proteomes" id="UP000323000"/>
    </source>
</evidence>
<evidence type="ECO:0000256" key="7">
    <source>
        <dbReference type="RuleBase" id="RU367102"/>
    </source>
</evidence>
<dbReference type="PANTHER" id="PTHR33109:SF100">
    <property type="entry name" value="EPIDERMAL PATTERNING FACTOR-LIKE PROTEIN"/>
    <property type="match status" value="1"/>
</dbReference>
<proteinExistence type="inferred from homology"/>
<keyword evidence="9" id="KW-1185">Reference proteome</keyword>
<reference evidence="9" key="1">
    <citation type="journal article" date="2019" name="Gigascience">
        <title>De novo genome assembly of the endangered Acer yangbiense, a plant species with extremely small populations endemic to Yunnan Province, China.</title>
        <authorList>
            <person name="Yang J."/>
            <person name="Wariss H.M."/>
            <person name="Tao L."/>
            <person name="Zhang R."/>
            <person name="Yun Q."/>
            <person name="Hollingsworth P."/>
            <person name="Dao Z."/>
            <person name="Luo G."/>
            <person name="Guo H."/>
            <person name="Ma Y."/>
            <person name="Sun W."/>
        </authorList>
    </citation>
    <scope>NUCLEOTIDE SEQUENCE [LARGE SCALE GENOMIC DNA]</scope>
    <source>
        <strain evidence="9">cv. Malutang</strain>
    </source>
</reference>
<sequence>MALSRKFLLALKASLTVAFIFLFLTVFPSLKSVGLTVSGERNLVEKKLVLGSKPPGCVNKCLNCRPCTATLVIPSNHDEKKVLRAQPPLSSSLASHGDDGSYYLLSWKCKCGDKLFQP</sequence>
<dbReference type="Pfam" id="PF17181">
    <property type="entry name" value="EPF"/>
    <property type="match status" value="1"/>
</dbReference>
<dbReference type="InterPro" id="IPR039455">
    <property type="entry name" value="EPFL"/>
</dbReference>
<dbReference type="GO" id="GO:0005576">
    <property type="term" value="C:extracellular region"/>
    <property type="evidence" value="ECO:0007669"/>
    <property type="project" value="UniProtKB-SubCell"/>
</dbReference>
<dbReference type="AlphaFoldDB" id="A0A5C7IIY9"/>
<evidence type="ECO:0000256" key="3">
    <source>
        <dbReference type="ARBA" id="ARBA00022473"/>
    </source>
</evidence>
<evidence type="ECO:0000256" key="2">
    <source>
        <dbReference type="ARBA" id="ARBA00008127"/>
    </source>
</evidence>
<comment type="similarity">
    <text evidence="2 7">Belongs to the plant cysteine rich small secretory peptide family. Epidermal patterning factor subfamily.</text>
</comment>
<gene>
    <name evidence="8" type="ORF">EZV62_004272</name>
</gene>
<evidence type="ECO:0000256" key="5">
    <source>
        <dbReference type="ARBA" id="ARBA00022729"/>
    </source>
</evidence>
<evidence type="ECO:0000256" key="6">
    <source>
        <dbReference type="ARBA" id="ARBA00023157"/>
    </source>
</evidence>
<accession>A0A5C7IIY9</accession>
<comment type="function">
    <text evidence="7">Controls stomatal patterning.</text>
</comment>
<comment type="caution">
    <text evidence="8">The sequence shown here is derived from an EMBL/GenBank/DDBJ whole genome shotgun (WGS) entry which is preliminary data.</text>
</comment>
<organism evidence="8 9">
    <name type="scientific">Acer yangbiense</name>
    <dbReference type="NCBI Taxonomy" id="1000413"/>
    <lineage>
        <taxon>Eukaryota</taxon>
        <taxon>Viridiplantae</taxon>
        <taxon>Streptophyta</taxon>
        <taxon>Embryophyta</taxon>
        <taxon>Tracheophyta</taxon>
        <taxon>Spermatophyta</taxon>
        <taxon>Magnoliopsida</taxon>
        <taxon>eudicotyledons</taxon>
        <taxon>Gunneridae</taxon>
        <taxon>Pentapetalae</taxon>
        <taxon>rosids</taxon>
        <taxon>malvids</taxon>
        <taxon>Sapindales</taxon>
        <taxon>Sapindaceae</taxon>
        <taxon>Hippocastanoideae</taxon>
        <taxon>Acereae</taxon>
        <taxon>Acer</taxon>
    </lineage>
</organism>
<keyword evidence="6" id="KW-1015">Disulfide bond</keyword>
<keyword evidence="3 7" id="KW-0217">Developmental protein</keyword>
<keyword evidence="5" id="KW-0732">Signal</keyword>
<dbReference type="PANTHER" id="PTHR33109">
    <property type="entry name" value="EPIDERMAL PATTERNING FACTOR-LIKE PROTEIN 4"/>
    <property type="match status" value="1"/>
</dbReference>
<name>A0A5C7IIY9_9ROSI</name>
<dbReference type="OrthoDB" id="1874659at2759"/>
<protein>
    <recommendedName>
        <fullName evidence="7">Epidermal patterning factor-like protein</fullName>
    </recommendedName>
</protein>
<dbReference type="EMBL" id="VAHF01000002">
    <property type="protein sequence ID" value="TXG69337.1"/>
    <property type="molecule type" value="Genomic_DNA"/>
</dbReference>
<evidence type="ECO:0000256" key="1">
    <source>
        <dbReference type="ARBA" id="ARBA00004613"/>
    </source>
</evidence>
<keyword evidence="4 7" id="KW-0964">Secreted</keyword>